<evidence type="ECO:0000256" key="1">
    <source>
        <dbReference type="ARBA" id="ARBA00022679"/>
    </source>
</evidence>
<evidence type="ECO:0000313" key="9">
    <source>
        <dbReference type="Proteomes" id="UP000324800"/>
    </source>
</evidence>
<comment type="similarity">
    <text evidence="5">Belongs to the protein kinase superfamily. STE Ser/Thr protein kinase family. MAP kinase kinase subfamily.</text>
</comment>
<evidence type="ECO:0000256" key="6">
    <source>
        <dbReference type="ARBA" id="ARBA00038999"/>
    </source>
</evidence>
<reference evidence="8 9" key="1">
    <citation type="submission" date="2019-03" db="EMBL/GenBank/DDBJ databases">
        <title>Single cell metagenomics reveals metabolic interactions within the superorganism composed of flagellate Streblomastix strix and complex community of Bacteroidetes bacteria on its surface.</title>
        <authorList>
            <person name="Treitli S.C."/>
            <person name="Kolisko M."/>
            <person name="Husnik F."/>
            <person name="Keeling P."/>
            <person name="Hampl V."/>
        </authorList>
    </citation>
    <scope>NUCLEOTIDE SEQUENCE [LARGE SCALE GENOMIC DNA]</scope>
    <source>
        <strain evidence="8">ST1C</strain>
    </source>
</reference>
<dbReference type="GO" id="GO:0005524">
    <property type="term" value="F:ATP binding"/>
    <property type="evidence" value="ECO:0007669"/>
    <property type="project" value="UniProtKB-KW"/>
</dbReference>
<keyword evidence="1" id="KW-0808">Transferase</keyword>
<dbReference type="AlphaFoldDB" id="A0A5J4VSK6"/>
<dbReference type="PANTHER" id="PTHR48013:SF18">
    <property type="entry name" value="KINASE, PUTATIVE-RELATED"/>
    <property type="match status" value="1"/>
</dbReference>
<name>A0A5J4VSK6_9EUKA</name>
<sequence>MAPLASVVYLAYLIDKGLIALKVIKKEKYDENELKAVFEFEKKEHQSIFIIKYIGYMTYGQYPLLMMEYANLKTLDIIAKQSQIPMPSYTLRAIMKQIVQGLNEFHLAELIHRDIKCENILLHCPRGSQRVYVKISDFGLAKKQDLDNQEKYQAGTLNYMAPEIFQHSNTQPTQKVDMYALKI</sequence>
<evidence type="ECO:0000256" key="4">
    <source>
        <dbReference type="ARBA" id="ARBA00022840"/>
    </source>
</evidence>
<feature type="domain" description="Protein kinase" evidence="7">
    <location>
        <begin position="1"/>
        <end position="183"/>
    </location>
</feature>
<dbReference type="Gene3D" id="1.10.510.10">
    <property type="entry name" value="Transferase(Phosphotransferase) domain 1"/>
    <property type="match status" value="1"/>
</dbReference>
<evidence type="ECO:0000256" key="5">
    <source>
        <dbReference type="ARBA" id="ARBA00038035"/>
    </source>
</evidence>
<protein>
    <recommendedName>
        <fullName evidence="6">mitogen-activated protein kinase kinase</fullName>
        <ecNumber evidence="6">2.7.12.2</ecNumber>
    </recommendedName>
</protein>
<dbReference type="PROSITE" id="PS00108">
    <property type="entry name" value="PROTEIN_KINASE_ST"/>
    <property type="match status" value="1"/>
</dbReference>
<dbReference type="CDD" id="cd00180">
    <property type="entry name" value="PKc"/>
    <property type="match status" value="1"/>
</dbReference>
<dbReference type="SUPFAM" id="SSF56112">
    <property type="entry name" value="Protein kinase-like (PK-like)"/>
    <property type="match status" value="1"/>
</dbReference>
<keyword evidence="2" id="KW-0547">Nucleotide-binding</keyword>
<dbReference type="PANTHER" id="PTHR48013">
    <property type="entry name" value="DUAL SPECIFICITY MITOGEN-ACTIVATED PROTEIN KINASE KINASE 5-RELATED"/>
    <property type="match status" value="1"/>
</dbReference>
<keyword evidence="3" id="KW-0418">Kinase</keyword>
<gene>
    <name evidence="8" type="ORF">EZS28_018921</name>
</gene>
<dbReference type="PROSITE" id="PS50011">
    <property type="entry name" value="PROTEIN_KINASE_DOM"/>
    <property type="match status" value="1"/>
</dbReference>
<dbReference type="InterPro" id="IPR011009">
    <property type="entry name" value="Kinase-like_dom_sf"/>
</dbReference>
<dbReference type="InterPro" id="IPR000719">
    <property type="entry name" value="Prot_kinase_dom"/>
</dbReference>
<dbReference type="OrthoDB" id="626167at2759"/>
<dbReference type="InterPro" id="IPR008271">
    <property type="entry name" value="Ser/Thr_kinase_AS"/>
</dbReference>
<evidence type="ECO:0000256" key="2">
    <source>
        <dbReference type="ARBA" id="ARBA00022741"/>
    </source>
</evidence>
<dbReference type="EMBL" id="SNRW01005217">
    <property type="protein sequence ID" value="KAA6385551.1"/>
    <property type="molecule type" value="Genomic_DNA"/>
</dbReference>
<accession>A0A5J4VSK6</accession>
<evidence type="ECO:0000313" key="8">
    <source>
        <dbReference type="EMBL" id="KAA6385551.1"/>
    </source>
</evidence>
<proteinExistence type="inferred from homology"/>
<evidence type="ECO:0000259" key="7">
    <source>
        <dbReference type="PROSITE" id="PS50011"/>
    </source>
</evidence>
<dbReference type="GO" id="GO:0004708">
    <property type="term" value="F:MAP kinase kinase activity"/>
    <property type="evidence" value="ECO:0007669"/>
    <property type="project" value="UniProtKB-EC"/>
</dbReference>
<comment type="caution">
    <text evidence="8">The sequence shown here is derived from an EMBL/GenBank/DDBJ whole genome shotgun (WGS) entry which is preliminary data.</text>
</comment>
<evidence type="ECO:0000256" key="3">
    <source>
        <dbReference type="ARBA" id="ARBA00022777"/>
    </source>
</evidence>
<keyword evidence="4" id="KW-0067">ATP-binding</keyword>
<dbReference type="Pfam" id="PF00069">
    <property type="entry name" value="Pkinase"/>
    <property type="match status" value="1"/>
</dbReference>
<dbReference type="SMART" id="SM00220">
    <property type="entry name" value="S_TKc"/>
    <property type="match status" value="1"/>
</dbReference>
<organism evidence="8 9">
    <name type="scientific">Streblomastix strix</name>
    <dbReference type="NCBI Taxonomy" id="222440"/>
    <lineage>
        <taxon>Eukaryota</taxon>
        <taxon>Metamonada</taxon>
        <taxon>Preaxostyla</taxon>
        <taxon>Oxymonadida</taxon>
        <taxon>Streblomastigidae</taxon>
        <taxon>Streblomastix</taxon>
    </lineage>
</organism>
<dbReference type="EC" id="2.7.12.2" evidence="6"/>
<dbReference type="Proteomes" id="UP000324800">
    <property type="component" value="Unassembled WGS sequence"/>
</dbReference>